<feature type="modified residue" description="Pyruvic acid (Ser); by autocatalysis" evidence="12">
    <location>
        <position position="227"/>
    </location>
</feature>
<keyword evidence="5 12" id="KW-0443">Lipid metabolism</keyword>
<dbReference type="InterPro" id="IPR033177">
    <property type="entry name" value="PSD-B"/>
</dbReference>
<comment type="catalytic activity">
    <reaction evidence="12">
        <text>a 1,2-diacyl-sn-glycero-3-phospho-L-serine + H(+) = a 1,2-diacyl-sn-glycero-3-phosphoethanolamine + CO2</text>
        <dbReference type="Rhea" id="RHEA:20828"/>
        <dbReference type="ChEBI" id="CHEBI:15378"/>
        <dbReference type="ChEBI" id="CHEBI:16526"/>
        <dbReference type="ChEBI" id="CHEBI:57262"/>
        <dbReference type="ChEBI" id="CHEBI:64612"/>
        <dbReference type="EC" id="4.1.1.65"/>
    </reaction>
</comment>
<protein>
    <recommendedName>
        <fullName evidence="12">Phosphatidylserine decarboxylase proenzyme</fullName>
        <ecNumber evidence="12">4.1.1.65</ecNumber>
    </recommendedName>
    <component>
        <recommendedName>
            <fullName evidence="12">Phosphatidylserine decarboxylase alpha chain</fullName>
        </recommendedName>
    </component>
    <component>
        <recommendedName>
            <fullName evidence="12">Phosphatidylserine decarboxylase beta chain</fullName>
        </recommendedName>
    </component>
</protein>
<keyword evidence="2 12" id="KW-1003">Cell membrane</keyword>
<keyword evidence="8 12" id="KW-0594">Phospholipid biosynthesis</keyword>
<evidence type="ECO:0000256" key="4">
    <source>
        <dbReference type="ARBA" id="ARBA00022793"/>
    </source>
</evidence>
<comment type="cofactor">
    <cofactor evidence="12">
        <name>pyruvate</name>
        <dbReference type="ChEBI" id="CHEBI:15361"/>
    </cofactor>
    <text evidence="12">Binds 1 pyruvoyl group covalently per subunit.</text>
</comment>
<dbReference type="InterPro" id="IPR033178">
    <property type="entry name" value="PSD_type1_pro"/>
</dbReference>
<dbReference type="InterPro" id="IPR003817">
    <property type="entry name" value="PS_Dcarbxylase"/>
</dbReference>
<feature type="chain" id="PRO_5023403451" description="Phosphatidylserine decarboxylase beta chain" evidence="12">
    <location>
        <begin position="1"/>
        <end position="226"/>
    </location>
</feature>
<dbReference type="GO" id="GO:0005886">
    <property type="term" value="C:plasma membrane"/>
    <property type="evidence" value="ECO:0007669"/>
    <property type="project" value="UniProtKB-SubCell"/>
</dbReference>
<reference evidence="13 14" key="1">
    <citation type="journal article" date="2013" name="J. Microbiol.">
        <title>Lysinibacillus chungkukjangi sp. nov., isolated from Chungkukjang, Korean fermented soybean food.</title>
        <authorList>
            <person name="Kim S.J."/>
            <person name="Jang Y.H."/>
            <person name="Hamada M."/>
            <person name="Ahn J.H."/>
            <person name="Weon H.Y."/>
            <person name="Suzuki K."/>
            <person name="Whang K.S."/>
            <person name="Kwon S.W."/>
        </authorList>
    </citation>
    <scope>NUCLEOTIDE SEQUENCE [LARGE SCALE GENOMIC DNA]</scope>
    <source>
        <strain evidence="13 14">MCCC 1A12701</strain>
    </source>
</reference>
<comment type="subcellular location">
    <subcellularLocation>
        <location evidence="12">Cell membrane</location>
        <topology evidence="12">Peripheral membrane protein</topology>
    </subcellularLocation>
</comment>
<dbReference type="RefSeq" id="WP_124762185.1">
    <property type="nucleotide sequence ID" value="NZ_JAFBDY010000001.1"/>
</dbReference>
<keyword evidence="3 12" id="KW-0444">Lipid biosynthesis</keyword>
<keyword evidence="14" id="KW-1185">Reference proteome</keyword>
<evidence type="ECO:0000256" key="12">
    <source>
        <dbReference type="HAMAP-Rule" id="MF_00662"/>
    </source>
</evidence>
<accession>A0A3N9UKA5</accession>
<sequence>MKEKIYQRLIELSNGKISSIVLKRITSSSLSKNLIHNFTKVYNIDMNEVSKDVNYFSSLQDFFVRTLKEGVRPINHDDDCFISPVDAKIESFGDIKSDAVFTVKNKYYSLHDLLGNAESAEKYINGKFVVFYLSPANYHRVHSPLDATVIRQFVLGRKSYPVNQLGLKYGKKPISHNYRLISELQYDDEKFFTLVKVGAMFVNSIELTNRTTTWKKGEEVGYFSFGSTVVLLFEKNTIKFTNNVQKGHTVKMGETIAIMV</sequence>
<feature type="active site" description="Charge relay system; for autoendoproteolytic cleavage activity" evidence="12">
    <location>
        <position position="142"/>
    </location>
</feature>
<evidence type="ECO:0000256" key="1">
    <source>
        <dbReference type="ARBA" id="ARBA00005189"/>
    </source>
</evidence>
<dbReference type="PANTHER" id="PTHR10067">
    <property type="entry name" value="PHOSPHATIDYLSERINE DECARBOXYLASE"/>
    <property type="match status" value="1"/>
</dbReference>
<keyword evidence="11 12" id="KW-0670">Pyruvate</keyword>
<name>A0A3N9UKA5_9BACI</name>
<keyword evidence="4 12" id="KW-0210">Decarboxylase</keyword>
<dbReference type="OrthoDB" id="9802030at2"/>
<dbReference type="PANTHER" id="PTHR10067:SF6">
    <property type="entry name" value="PHOSPHATIDYLSERINE DECARBOXYLASE PROENZYME, MITOCHONDRIAL"/>
    <property type="match status" value="1"/>
</dbReference>
<evidence type="ECO:0000256" key="10">
    <source>
        <dbReference type="ARBA" id="ARBA00023264"/>
    </source>
</evidence>
<dbReference type="NCBIfam" id="NF002853">
    <property type="entry name" value="PRK03140.1"/>
    <property type="match status" value="1"/>
</dbReference>
<comment type="pathway">
    <text evidence="1">Lipid metabolism.</text>
</comment>
<dbReference type="NCBIfam" id="TIGR00163">
    <property type="entry name" value="PS_decarb"/>
    <property type="match status" value="1"/>
</dbReference>
<dbReference type="UniPathway" id="UPA00558">
    <property type="reaction ID" value="UER00616"/>
</dbReference>
<keyword evidence="10 12" id="KW-1208">Phospholipid metabolism</keyword>
<dbReference type="GO" id="GO:0006646">
    <property type="term" value="P:phosphatidylethanolamine biosynthetic process"/>
    <property type="evidence" value="ECO:0007669"/>
    <property type="project" value="UniProtKB-UniRule"/>
</dbReference>
<evidence type="ECO:0000256" key="5">
    <source>
        <dbReference type="ARBA" id="ARBA00023098"/>
    </source>
</evidence>
<feature type="site" description="Cleavage (non-hydrolytic); by autocatalysis" evidence="12">
    <location>
        <begin position="226"/>
        <end position="227"/>
    </location>
</feature>
<dbReference type="Pfam" id="PF02666">
    <property type="entry name" value="PS_Dcarbxylase"/>
    <property type="match status" value="1"/>
</dbReference>
<dbReference type="HAMAP" id="MF_00662">
    <property type="entry name" value="PS_decarb_PSD_B_type1"/>
    <property type="match status" value="1"/>
</dbReference>
<dbReference type="GO" id="GO:0004609">
    <property type="term" value="F:phosphatidylserine decarboxylase activity"/>
    <property type="evidence" value="ECO:0007669"/>
    <property type="project" value="UniProtKB-UniRule"/>
</dbReference>
<evidence type="ECO:0000256" key="9">
    <source>
        <dbReference type="ARBA" id="ARBA00023239"/>
    </source>
</evidence>
<comment type="similarity">
    <text evidence="12">Belongs to the phosphatidylserine decarboxylase family. PSD-B subfamily. Prokaryotic type I sub-subfamily.</text>
</comment>
<evidence type="ECO:0000313" key="13">
    <source>
        <dbReference type="EMBL" id="RQW76394.1"/>
    </source>
</evidence>
<evidence type="ECO:0000256" key="8">
    <source>
        <dbReference type="ARBA" id="ARBA00023209"/>
    </source>
</evidence>
<keyword evidence="6 12" id="KW-0472">Membrane</keyword>
<feature type="active site" description="Schiff-base intermediate with substrate; via pyruvic acid; for decarboxylase activity" evidence="12">
    <location>
        <position position="227"/>
    </location>
</feature>
<dbReference type="AlphaFoldDB" id="A0A3N9UKA5"/>
<organism evidence="13 14">
    <name type="scientific">Lysinibacillus composti</name>
    <dbReference type="NCBI Taxonomy" id="720633"/>
    <lineage>
        <taxon>Bacteria</taxon>
        <taxon>Bacillati</taxon>
        <taxon>Bacillota</taxon>
        <taxon>Bacilli</taxon>
        <taxon>Bacillales</taxon>
        <taxon>Bacillaceae</taxon>
        <taxon>Lysinibacillus</taxon>
    </lineage>
</organism>
<dbReference type="Proteomes" id="UP000274033">
    <property type="component" value="Unassembled WGS sequence"/>
</dbReference>
<evidence type="ECO:0000256" key="7">
    <source>
        <dbReference type="ARBA" id="ARBA00023145"/>
    </source>
</evidence>
<comment type="PTM">
    <text evidence="12">Is synthesized initially as an inactive proenzyme. Formation of the active enzyme involves a self-maturation process in which the active site pyruvoyl group is generated from an internal serine residue via an autocatalytic post-translational modification. Two non-identical subunits are generated from the proenzyme in this reaction, and the pyruvate is formed at the N-terminus of the alpha chain, which is derived from the carboxyl end of the proenzyme. The autoendoproteolytic cleavage occurs by a canonical serine protease mechanism, in which the side chain hydroxyl group of the serine supplies its oxygen atom to form the C-terminus of the beta chain, while the remainder of the serine residue undergoes an oxidative deamination to produce ammonia and the pyruvoyl prosthetic group on the alpha chain. During this reaction, the Ser that is part of the protease active site of the proenzyme becomes the pyruvoyl prosthetic group, which constitutes an essential element of the active site of the mature decarboxylase.</text>
</comment>
<comment type="subunit">
    <text evidence="12">Heterodimer of a large membrane-associated beta subunit and a small pyruvoyl-containing alpha subunit.</text>
</comment>
<comment type="function">
    <text evidence="12">Catalyzes the formation of phosphatidylethanolamine (PtdEtn) from phosphatidylserine (PtdSer).</text>
</comment>
<evidence type="ECO:0000313" key="14">
    <source>
        <dbReference type="Proteomes" id="UP000274033"/>
    </source>
</evidence>
<evidence type="ECO:0000256" key="2">
    <source>
        <dbReference type="ARBA" id="ARBA00022475"/>
    </source>
</evidence>
<dbReference type="EC" id="4.1.1.65" evidence="12"/>
<dbReference type="EMBL" id="RRCT01000001">
    <property type="protein sequence ID" value="RQW76394.1"/>
    <property type="molecule type" value="Genomic_DNA"/>
</dbReference>
<comment type="caution">
    <text evidence="13">The sequence shown here is derived from an EMBL/GenBank/DDBJ whole genome shotgun (WGS) entry which is preliminary data.</text>
</comment>
<keyword evidence="9 12" id="KW-0456">Lyase</keyword>
<feature type="chain" id="PRO_5023403450" description="Phosphatidylserine decarboxylase alpha chain" evidence="12">
    <location>
        <begin position="227"/>
        <end position="260"/>
    </location>
</feature>
<evidence type="ECO:0000256" key="3">
    <source>
        <dbReference type="ARBA" id="ARBA00022516"/>
    </source>
</evidence>
<proteinExistence type="inferred from homology"/>
<evidence type="ECO:0000256" key="6">
    <source>
        <dbReference type="ARBA" id="ARBA00023136"/>
    </source>
</evidence>
<feature type="active site" description="Charge relay system; for autoendoproteolytic cleavage activity" evidence="12">
    <location>
        <position position="86"/>
    </location>
</feature>
<feature type="active site" description="Charge relay system; for autoendoproteolytic cleavage activity" evidence="12">
    <location>
        <position position="227"/>
    </location>
</feature>
<gene>
    <name evidence="12" type="primary">psd</name>
    <name evidence="13" type="ORF">EBB45_02260</name>
</gene>
<keyword evidence="7 12" id="KW-0865">Zymogen</keyword>
<comment type="pathway">
    <text evidence="12">Phospholipid metabolism; phosphatidylethanolamine biosynthesis; phosphatidylethanolamine from CDP-diacylglycerol: step 2/2.</text>
</comment>
<evidence type="ECO:0000256" key="11">
    <source>
        <dbReference type="ARBA" id="ARBA00023317"/>
    </source>
</evidence>